<keyword evidence="6" id="KW-0653">Protein transport</keyword>
<dbReference type="STRING" id="98765.A0A2R6NR16"/>
<evidence type="ECO:0000256" key="10">
    <source>
        <dbReference type="SAM" id="MobiDB-lite"/>
    </source>
</evidence>
<comment type="subcellular location">
    <subcellularLocation>
        <location evidence="1">Mitochondrion outer membrane</location>
        <topology evidence="1">Single-pass membrane protein</topology>
    </subcellularLocation>
</comment>
<feature type="region of interest" description="Disordered" evidence="10">
    <location>
        <begin position="177"/>
        <end position="226"/>
    </location>
</feature>
<dbReference type="PANTHER" id="PTHR12430">
    <property type="entry name" value="MITOCHONDRIAL IMPORT RECEPTOR SUBUNIT TOM20"/>
    <property type="match status" value="1"/>
</dbReference>
<comment type="similarity">
    <text evidence="2">Belongs to the Tom20 family.</text>
</comment>
<accession>A0A2R6NR16</accession>
<dbReference type="EMBL" id="MLYV02000939">
    <property type="protein sequence ID" value="PSR75046.1"/>
    <property type="molecule type" value="Genomic_DNA"/>
</dbReference>
<dbReference type="InterPro" id="IPR023392">
    <property type="entry name" value="Tom20_dom_sf"/>
</dbReference>
<keyword evidence="13" id="KW-1185">Reference proteome</keyword>
<dbReference type="GO" id="GO:0030943">
    <property type="term" value="F:mitochondrion targeting sequence binding"/>
    <property type="evidence" value="ECO:0007669"/>
    <property type="project" value="TreeGrafter"/>
</dbReference>
<dbReference type="Proteomes" id="UP000186601">
    <property type="component" value="Unassembled WGS sequence"/>
</dbReference>
<evidence type="ECO:0000256" key="4">
    <source>
        <dbReference type="ARBA" id="ARBA00022692"/>
    </source>
</evidence>
<keyword evidence="7 11" id="KW-1133">Transmembrane helix</keyword>
<keyword evidence="4 11" id="KW-0812">Transmembrane</keyword>
<dbReference type="GO" id="GO:0005742">
    <property type="term" value="C:mitochondrial outer membrane translocase complex"/>
    <property type="evidence" value="ECO:0007669"/>
    <property type="project" value="InterPro"/>
</dbReference>
<evidence type="ECO:0000313" key="12">
    <source>
        <dbReference type="EMBL" id="PSR75046.1"/>
    </source>
</evidence>
<dbReference type="AlphaFoldDB" id="A0A2R6NR16"/>
<dbReference type="GO" id="GO:0006886">
    <property type="term" value="P:intracellular protein transport"/>
    <property type="evidence" value="ECO:0007669"/>
    <property type="project" value="InterPro"/>
</dbReference>
<dbReference type="PRINTS" id="PR00351">
    <property type="entry name" value="OM20RECEPTOR"/>
</dbReference>
<comment type="caution">
    <text evidence="12">The sequence shown here is derived from an EMBL/GenBank/DDBJ whole genome shotgun (WGS) entry which is preliminary data.</text>
</comment>
<feature type="transmembrane region" description="Helical" evidence="11">
    <location>
        <begin position="6"/>
        <end position="28"/>
    </location>
</feature>
<dbReference type="GO" id="GO:0016031">
    <property type="term" value="P:tRNA import into mitochondrion"/>
    <property type="evidence" value="ECO:0007669"/>
    <property type="project" value="TreeGrafter"/>
</dbReference>
<proteinExistence type="inferred from homology"/>
<dbReference type="GO" id="GO:0008320">
    <property type="term" value="F:protein transmembrane transporter activity"/>
    <property type="evidence" value="ECO:0007669"/>
    <property type="project" value="TreeGrafter"/>
</dbReference>
<evidence type="ECO:0000256" key="2">
    <source>
        <dbReference type="ARBA" id="ARBA00005792"/>
    </source>
</evidence>
<evidence type="ECO:0000256" key="3">
    <source>
        <dbReference type="ARBA" id="ARBA00022448"/>
    </source>
</evidence>
<keyword evidence="8" id="KW-0496">Mitochondrion</keyword>
<evidence type="ECO:0000313" key="13">
    <source>
        <dbReference type="Proteomes" id="UP000186601"/>
    </source>
</evidence>
<dbReference type="OrthoDB" id="2154253at2759"/>
<evidence type="ECO:0000256" key="8">
    <source>
        <dbReference type="ARBA" id="ARBA00023128"/>
    </source>
</evidence>
<evidence type="ECO:0000256" key="11">
    <source>
        <dbReference type="SAM" id="Phobius"/>
    </source>
</evidence>
<gene>
    <name evidence="12" type="ORF">PHLCEN_2v9376</name>
</gene>
<dbReference type="Gene3D" id="1.20.960.10">
    <property type="entry name" value="Mitochondrial outer membrane translocase complex, subunit Tom20 domain"/>
    <property type="match status" value="1"/>
</dbReference>
<keyword evidence="3" id="KW-0813">Transport</keyword>
<reference evidence="12 13" key="1">
    <citation type="submission" date="2018-02" db="EMBL/GenBank/DDBJ databases">
        <title>Genome sequence of the basidiomycete white-rot fungus Phlebia centrifuga.</title>
        <authorList>
            <person name="Granchi Z."/>
            <person name="Peng M."/>
            <person name="de Vries R.P."/>
            <person name="Hilden K."/>
            <person name="Makela M.R."/>
            <person name="Grigoriev I."/>
            <person name="Riley R."/>
        </authorList>
    </citation>
    <scope>NUCLEOTIDE SEQUENCE [LARGE SCALE GENOMIC DNA]</scope>
    <source>
        <strain evidence="12 13">FBCC195</strain>
    </source>
</reference>
<keyword evidence="9 11" id="KW-0472">Membrane</keyword>
<dbReference type="PANTHER" id="PTHR12430:SF0">
    <property type="entry name" value="TRANSLOCASE OF OUTER MITOCHONDRIAL MEMBRANE 20"/>
    <property type="match status" value="1"/>
</dbReference>
<evidence type="ECO:0000256" key="7">
    <source>
        <dbReference type="ARBA" id="ARBA00022989"/>
    </source>
</evidence>
<evidence type="ECO:0000256" key="9">
    <source>
        <dbReference type="ARBA" id="ARBA00023136"/>
    </source>
</evidence>
<organism evidence="12 13">
    <name type="scientific">Hermanssonia centrifuga</name>
    <dbReference type="NCBI Taxonomy" id="98765"/>
    <lineage>
        <taxon>Eukaryota</taxon>
        <taxon>Fungi</taxon>
        <taxon>Dikarya</taxon>
        <taxon>Basidiomycota</taxon>
        <taxon>Agaricomycotina</taxon>
        <taxon>Agaricomycetes</taxon>
        <taxon>Polyporales</taxon>
        <taxon>Meruliaceae</taxon>
        <taxon>Hermanssonia</taxon>
    </lineage>
</organism>
<dbReference type="InterPro" id="IPR002056">
    <property type="entry name" value="MAS20"/>
</dbReference>
<sequence>MSSTSRTPYIIGCTIGAVVAGFIGYAVWFDHRRRNDAEFRREIRKDRKRAKKIVPPTPPSAAGGIDADALKEALAKISGEVVPQSSDDKEAYFMTQVGLGEQLCAQGPMFALPAALHFYRALRVYPSPVELIMIYEKTVPEPVFKVGSLSTYDPYGQSLNFVHQIIMDLTNLDVSSSTPSFGLESSESHEIALEEDETSPERGGPPSEASSQDWDKLTDPGSVSAA</sequence>
<dbReference type="SUPFAM" id="SSF47157">
    <property type="entry name" value="Mitochondrial import receptor subunit Tom20"/>
    <property type="match status" value="1"/>
</dbReference>
<evidence type="ECO:0000256" key="6">
    <source>
        <dbReference type="ARBA" id="ARBA00022927"/>
    </source>
</evidence>
<keyword evidence="5" id="KW-1000">Mitochondrion outer membrane</keyword>
<evidence type="ECO:0000256" key="1">
    <source>
        <dbReference type="ARBA" id="ARBA00004572"/>
    </source>
</evidence>
<name>A0A2R6NR16_9APHY</name>
<protein>
    <submittedName>
        <fullName evidence="12">Uncharacterized protein</fullName>
    </submittedName>
</protein>
<evidence type="ECO:0000256" key="5">
    <source>
        <dbReference type="ARBA" id="ARBA00022787"/>
    </source>
</evidence>
<dbReference type="Pfam" id="PF02064">
    <property type="entry name" value="MAS20"/>
    <property type="match status" value="1"/>
</dbReference>
<dbReference type="GO" id="GO:0030150">
    <property type="term" value="P:protein import into mitochondrial matrix"/>
    <property type="evidence" value="ECO:0007669"/>
    <property type="project" value="TreeGrafter"/>
</dbReference>
<dbReference type="GO" id="GO:0006605">
    <property type="term" value="P:protein targeting"/>
    <property type="evidence" value="ECO:0007669"/>
    <property type="project" value="InterPro"/>
</dbReference>